<dbReference type="Gene3D" id="3.10.640.10">
    <property type="entry name" value="Restriction endonuclease-like alpha-beta roll domain"/>
    <property type="match status" value="1"/>
</dbReference>
<dbReference type="InterPro" id="IPR009822">
    <property type="entry name" value="YaeQ"/>
</dbReference>
<dbReference type="PIRSF" id="PIRSF011484">
    <property type="entry name" value="YaeQ"/>
    <property type="match status" value="1"/>
</dbReference>
<dbReference type="OrthoDB" id="5293309at2"/>
<sequence length="183" mass="20088">MALKATIYKAQLAVADIERGHYADYALTLARHPSETDERMMLRLVAFALHADEALKFGKGLSDPDEPDLWRHDLTGLIEEWIELGQPDDRNLIRACGRARAVTVYNYGGSAATWWAAAAGKLERARNLRVRRLNVVGGDVPIAALAARTMTLNASIQEGQIWLGDGERTVTLDCVSLQDTTAG</sequence>
<reference evidence="1 2" key="1">
    <citation type="submission" date="2016-11" db="EMBL/GenBank/DDBJ databases">
        <authorList>
            <person name="Jaros S."/>
            <person name="Januszkiewicz K."/>
            <person name="Wedrychowicz H."/>
        </authorList>
    </citation>
    <scope>NUCLEOTIDE SEQUENCE [LARGE SCALE GENOMIC DNA]</scope>
    <source>
        <strain evidence="1 2">CGMCC 1.7049</strain>
    </source>
</reference>
<protein>
    <submittedName>
        <fullName evidence="1">Uncharacterized conserved protein YaeQ, suppresses RfaH defect</fullName>
    </submittedName>
</protein>
<proteinExistence type="predicted"/>
<dbReference type="SUPFAM" id="SSF52980">
    <property type="entry name" value="Restriction endonuclease-like"/>
    <property type="match status" value="1"/>
</dbReference>
<dbReference type="RefSeq" id="WP_072898238.1">
    <property type="nucleotide sequence ID" value="NZ_FQWZ01000006.1"/>
</dbReference>
<name>A0A1M5QQY2_9GAMM</name>
<dbReference type="PANTHER" id="PTHR38784">
    <property type="entry name" value="SUCROSE PHOSPHORYLASE"/>
    <property type="match status" value="1"/>
</dbReference>
<evidence type="ECO:0000313" key="1">
    <source>
        <dbReference type="EMBL" id="SHH16261.1"/>
    </source>
</evidence>
<keyword evidence="2" id="KW-1185">Reference proteome</keyword>
<dbReference type="Proteomes" id="UP000199758">
    <property type="component" value="Unassembled WGS sequence"/>
</dbReference>
<dbReference type="AlphaFoldDB" id="A0A1M5QQY2"/>
<accession>A0A1M5QQY2</accession>
<dbReference type="InterPro" id="IPR038590">
    <property type="entry name" value="YaeQ_sf"/>
</dbReference>
<dbReference type="InterPro" id="IPR011335">
    <property type="entry name" value="Restrct_endonuc-II-like"/>
</dbReference>
<dbReference type="SMART" id="SM01322">
    <property type="entry name" value="YaeQ"/>
    <property type="match status" value="1"/>
</dbReference>
<evidence type="ECO:0000313" key="2">
    <source>
        <dbReference type="Proteomes" id="UP000199758"/>
    </source>
</evidence>
<dbReference type="STRING" id="490188.SAMN04488068_2764"/>
<dbReference type="Pfam" id="PF07152">
    <property type="entry name" value="YaeQ"/>
    <property type="match status" value="1"/>
</dbReference>
<organism evidence="1 2">
    <name type="scientific">Hydrocarboniphaga daqingensis</name>
    <dbReference type="NCBI Taxonomy" id="490188"/>
    <lineage>
        <taxon>Bacteria</taxon>
        <taxon>Pseudomonadati</taxon>
        <taxon>Pseudomonadota</taxon>
        <taxon>Gammaproteobacteria</taxon>
        <taxon>Nevskiales</taxon>
        <taxon>Nevskiaceae</taxon>
        <taxon>Hydrocarboniphaga</taxon>
    </lineage>
</organism>
<gene>
    <name evidence="1" type="ORF">SAMN04488068_2764</name>
</gene>
<dbReference type="EMBL" id="FQWZ01000006">
    <property type="protein sequence ID" value="SHH16261.1"/>
    <property type="molecule type" value="Genomic_DNA"/>
</dbReference>
<dbReference type="PANTHER" id="PTHR38784:SF1">
    <property type="entry name" value="SUCROSE PHOSPHORYLASE"/>
    <property type="match status" value="1"/>
</dbReference>